<sequence>MAAPAACTRFSDNYDLKEELGKVQPTFEPHHPALSIPLLSCREVRLPPEAKRSWRKRKGIIGRCGAARSPRGGGRSIPRVGFSLLSISYLSQAHTFIYLFVYPTCSGVQCVSPPPT</sequence>
<evidence type="ECO:0000313" key="1">
    <source>
        <dbReference type="EMBL" id="CAH1407304.1"/>
    </source>
</evidence>
<dbReference type="AlphaFoldDB" id="A0A9P0MW72"/>
<name>A0A9P0MW72_NEZVI</name>
<protein>
    <submittedName>
        <fullName evidence="1">Uncharacterized protein</fullName>
    </submittedName>
</protein>
<keyword evidence="2" id="KW-1185">Reference proteome</keyword>
<gene>
    <name evidence="1" type="ORF">NEZAVI_LOCUS15055</name>
</gene>
<dbReference type="OrthoDB" id="8196645at2759"/>
<proteinExistence type="predicted"/>
<accession>A0A9P0MW72</accession>
<organism evidence="1 2">
    <name type="scientific">Nezara viridula</name>
    <name type="common">Southern green stink bug</name>
    <name type="synonym">Cimex viridulus</name>
    <dbReference type="NCBI Taxonomy" id="85310"/>
    <lineage>
        <taxon>Eukaryota</taxon>
        <taxon>Metazoa</taxon>
        <taxon>Ecdysozoa</taxon>
        <taxon>Arthropoda</taxon>
        <taxon>Hexapoda</taxon>
        <taxon>Insecta</taxon>
        <taxon>Pterygota</taxon>
        <taxon>Neoptera</taxon>
        <taxon>Paraneoptera</taxon>
        <taxon>Hemiptera</taxon>
        <taxon>Heteroptera</taxon>
        <taxon>Panheteroptera</taxon>
        <taxon>Pentatomomorpha</taxon>
        <taxon>Pentatomoidea</taxon>
        <taxon>Pentatomidae</taxon>
        <taxon>Pentatominae</taxon>
        <taxon>Nezara</taxon>
    </lineage>
</organism>
<dbReference type="Proteomes" id="UP001152798">
    <property type="component" value="Chromosome 7"/>
</dbReference>
<evidence type="ECO:0000313" key="2">
    <source>
        <dbReference type="Proteomes" id="UP001152798"/>
    </source>
</evidence>
<reference evidence="1" key="1">
    <citation type="submission" date="2022-01" db="EMBL/GenBank/DDBJ databases">
        <authorList>
            <person name="King R."/>
        </authorList>
    </citation>
    <scope>NUCLEOTIDE SEQUENCE</scope>
</reference>
<dbReference type="EMBL" id="OV725083">
    <property type="protein sequence ID" value="CAH1407304.1"/>
    <property type="molecule type" value="Genomic_DNA"/>
</dbReference>